<proteinExistence type="predicted"/>
<evidence type="ECO:0008006" key="3">
    <source>
        <dbReference type="Google" id="ProtNLM"/>
    </source>
</evidence>
<name>A0A382WUN7_9ZZZZ</name>
<keyword evidence="1" id="KW-1133">Transmembrane helix</keyword>
<feature type="transmembrane region" description="Helical" evidence="1">
    <location>
        <begin position="6"/>
        <end position="25"/>
    </location>
</feature>
<evidence type="ECO:0000256" key="1">
    <source>
        <dbReference type="SAM" id="Phobius"/>
    </source>
</evidence>
<keyword evidence="1" id="KW-0472">Membrane</keyword>
<dbReference type="EMBL" id="UINC01162155">
    <property type="protein sequence ID" value="SVD61751.1"/>
    <property type="molecule type" value="Genomic_DNA"/>
</dbReference>
<dbReference type="AlphaFoldDB" id="A0A382WUN7"/>
<dbReference type="PANTHER" id="PTHR37947:SF1">
    <property type="entry name" value="BLL2462 PROTEIN"/>
    <property type="match status" value="1"/>
</dbReference>
<dbReference type="PANTHER" id="PTHR37947">
    <property type="entry name" value="BLL2462 PROTEIN"/>
    <property type="match status" value="1"/>
</dbReference>
<feature type="non-terminal residue" evidence="2">
    <location>
        <position position="1"/>
    </location>
</feature>
<sequence length="275" mass="30961">HSLFQKVLLVGLRVLTFFLLVLILLQPELEFKKSHTVKNRIVVLIDDTKSMSIKTFPSERSRIDLVHHTLKKNQETLENLGETFQLDYYLISDQVEATSLNSLVARDSPKRINTDFGEVFSKLKTNYDGKPLQGVMLFSDGADLTMKPDTISSELLGLLSGFNGPVHTFQAGNNNMFKDLAIEEIDSADFGFIHQPVRLDVIVGALNMGNRNIPLVLKEGDRILSSHVVEIREGESRYSVQLEFTPNVLGKHIYSLTVPLFSGESVVVNNRRDFL</sequence>
<organism evidence="2">
    <name type="scientific">marine metagenome</name>
    <dbReference type="NCBI Taxonomy" id="408172"/>
    <lineage>
        <taxon>unclassified sequences</taxon>
        <taxon>metagenomes</taxon>
        <taxon>ecological metagenomes</taxon>
    </lineage>
</organism>
<keyword evidence="1" id="KW-0812">Transmembrane</keyword>
<gene>
    <name evidence="2" type="ORF">METZ01_LOCUS414605</name>
</gene>
<feature type="non-terminal residue" evidence="2">
    <location>
        <position position="275"/>
    </location>
</feature>
<protein>
    <recommendedName>
        <fullName evidence="3">VWFA domain-containing protein</fullName>
    </recommendedName>
</protein>
<evidence type="ECO:0000313" key="2">
    <source>
        <dbReference type="EMBL" id="SVD61751.1"/>
    </source>
</evidence>
<accession>A0A382WUN7</accession>
<reference evidence="2" key="1">
    <citation type="submission" date="2018-05" db="EMBL/GenBank/DDBJ databases">
        <authorList>
            <person name="Lanie J.A."/>
            <person name="Ng W.-L."/>
            <person name="Kazmierczak K.M."/>
            <person name="Andrzejewski T.M."/>
            <person name="Davidsen T.M."/>
            <person name="Wayne K.J."/>
            <person name="Tettelin H."/>
            <person name="Glass J.I."/>
            <person name="Rusch D."/>
            <person name="Podicherti R."/>
            <person name="Tsui H.-C.T."/>
            <person name="Winkler M.E."/>
        </authorList>
    </citation>
    <scope>NUCLEOTIDE SEQUENCE</scope>
</reference>